<dbReference type="InterPro" id="IPR027417">
    <property type="entry name" value="P-loop_NTPase"/>
</dbReference>
<dbReference type="Pfam" id="PF00005">
    <property type="entry name" value="ABC_tran"/>
    <property type="match status" value="1"/>
</dbReference>
<gene>
    <name evidence="5" type="ORF">RGC78_04080</name>
</gene>
<dbReference type="InterPro" id="IPR050093">
    <property type="entry name" value="ABC_SmlMolc_Importer"/>
</dbReference>
<name>A0ABU1EE32_9CLOT</name>
<evidence type="ECO:0000256" key="1">
    <source>
        <dbReference type="ARBA" id="ARBA00022448"/>
    </source>
</evidence>
<dbReference type="SMART" id="SM00382">
    <property type="entry name" value="AAA"/>
    <property type="match status" value="1"/>
</dbReference>
<keyword evidence="3 5" id="KW-0067">ATP-binding</keyword>
<evidence type="ECO:0000313" key="6">
    <source>
        <dbReference type="Proteomes" id="UP001256646"/>
    </source>
</evidence>
<dbReference type="Gene3D" id="3.40.50.300">
    <property type="entry name" value="P-loop containing nucleotide triphosphate hydrolases"/>
    <property type="match status" value="1"/>
</dbReference>
<evidence type="ECO:0000259" key="4">
    <source>
        <dbReference type="PROSITE" id="PS50893"/>
    </source>
</evidence>
<protein>
    <submittedName>
        <fullName evidence="5">ATP-binding cassette domain-containing protein</fullName>
    </submittedName>
</protein>
<keyword evidence="6" id="KW-1185">Reference proteome</keyword>
<dbReference type="InterPro" id="IPR003593">
    <property type="entry name" value="AAA+_ATPase"/>
</dbReference>
<keyword evidence="1" id="KW-0813">Transport</keyword>
<dbReference type="EMBL" id="JAVJAN010000008">
    <property type="protein sequence ID" value="MDR5586636.1"/>
    <property type="molecule type" value="Genomic_DNA"/>
</dbReference>
<dbReference type="RefSeq" id="WP_252212579.1">
    <property type="nucleotide sequence ID" value="NZ_JAVJAN010000008.1"/>
</dbReference>
<dbReference type="PROSITE" id="PS00211">
    <property type="entry name" value="ABC_TRANSPORTER_1"/>
    <property type="match status" value="1"/>
</dbReference>
<sequence>MNSSKYKLKNVNKIYEINGQEHVVLEDISLDIYSEDITVILGASGCGKTTLLRIIAGLEELSNGNIEFIKGDKKIKPKVGLVFQESRLMPWLNVSENINFHRKSSKKDIELYLSMMRLEKFRNSYPNELSGGMAQRVSIARALSFEPDFLLMDEPFSALDYFTRMDMQNEVIAIHKATNKGVIFVTHDIDEALTIGTNIIVFTSDMNLKQFNVKQQNNDALENIKLKKEILKILRYK</sequence>
<comment type="caution">
    <text evidence="5">The sequence shown here is derived from an EMBL/GenBank/DDBJ whole genome shotgun (WGS) entry which is preliminary data.</text>
</comment>
<dbReference type="InterPro" id="IPR017871">
    <property type="entry name" value="ABC_transporter-like_CS"/>
</dbReference>
<keyword evidence="2" id="KW-0547">Nucleotide-binding</keyword>
<dbReference type="SUPFAM" id="SSF52540">
    <property type="entry name" value="P-loop containing nucleoside triphosphate hydrolases"/>
    <property type="match status" value="1"/>
</dbReference>
<evidence type="ECO:0000256" key="2">
    <source>
        <dbReference type="ARBA" id="ARBA00022741"/>
    </source>
</evidence>
<dbReference type="InterPro" id="IPR003439">
    <property type="entry name" value="ABC_transporter-like_ATP-bd"/>
</dbReference>
<reference evidence="5 6" key="1">
    <citation type="submission" date="2023-09" db="EMBL/GenBank/DDBJ databases">
        <authorList>
            <person name="Zhai L."/>
        </authorList>
    </citation>
    <scope>NUCLEOTIDE SEQUENCE [LARGE SCALE GENOMIC DNA]</scope>
    <source>
        <strain evidence="5 6">5 N-1</strain>
    </source>
</reference>
<feature type="domain" description="ABC transporter" evidence="4">
    <location>
        <begin position="6"/>
        <end position="229"/>
    </location>
</feature>
<evidence type="ECO:0000256" key="3">
    <source>
        <dbReference type="ARBA" id="ARBA00022840"/>
    </source>
</evidence>
<dbReference type="PROSITE" id="PS50893">
    <property type="entry name" value="ABC_TRANSPORTER_2"/>
    <property type="match status" value="1"/>
</dbReference>
<organism evidence="5 6">
    <name type="scientific">Clostridium aquiflavi</name>
    <dbReference type="NCBI Taxonomy" id="3073603"/>
    <lineage>
        <taxon>Bacteria</taxon>
        <taxon>Bacillati</taxon>
        <taxon>Bacillota</taxon>
        <taxon>Clostridia</taxon>
        <taxon>Eubacteriales</taxon>
        <taxon>Clostridiaceae</taxon>
        <taxon>Clostridium</taxon>
    </lineage>
</organism>
<evidence type="ECO:0000313" key="5">
    <source>
        <dbReference type="EMBL" id="MDR5586636.1"/>
    </source>
</evidence>
<dbReference type="PANTHER" id="PTHR42781:SF8">
    <property type="entry name" value="BICARBONATE TRANSPORT ATP-BINDING PROTEIN CMPC"/>
    <property type="match status" value="1"/>
</dbReference>
<proteinExistence type="predicted"/>
<dbReference type="GO" id="GO:0005524">
    <property type="term" value="F:ATP binding"/>
    <property type="evidence" value="ECO:0007669"/>
    <property type="project" value="UniProtKB-KW"/>
</dbReference>
<dbReference type="Proteomes" id="UP001256646">
    <property type="component" value="Unassembled WGS sequence"/>
</dbReference>
<dbReference type="PANTHER" id="PTHR42781">
    <property type="entry name" value="SPERMIDINE/PUTRESCINE IMPORT ATP-BINDING PROTEIN POTA"/>
    <property type="match status" value="1"/>
</dbReference>
<accession>A0ABU1EE32</accession>